<feature type="compositionally biased region" description="Basic and acidic residues" evidence="1">
    <location>
        <begin position="17"/>
        <end position="27"/>
    </location>
</feature>
<sequence length="77" mass="8382">MGLPYRSVFASLQSRENAPRAHEKKGAEAPQHGSSKKDVSDRYCCAPPLNQAAIFWRSSSVIWVTLPSGIDFSATAC</sequence>
<evidence type="ECO:0000313" key="3">
    <source>
        <dbReference type="Proteomes" id="UP000254589"/>
    </source>
</evidence>
<evidence type="ECO:0000313" key="2">
    <source>
        <dbReference type="EMBL" id="SUA88734.1"/>
    </source>
</evidence>
<dbReference type="AlphaFoldDB" id="A0AAJ4Z8I8"/>
<protein>
    <submittedName>
        <fullName evidence="2">Uncharacterized protein</fullName>
    </submittedName>
</protein>
<feature type="region of interest" description="Disordered" evidence="1">
    <location>
        <begin position="11"/>
        <end position="40"/>
    </location>
</feature>
<reference evidence="2 3" key="1">
    <citation type="submission" date="2018-06" db="EMBL/GenBank/DDBJ databases">
        <authorList>
            <consortium name="Pathogen Informatics"/>
            <person name="Doyle S."/>
        </authorList>
    </citation>
    <scope>NUCLEOTIDE SEQUENCE [LARGE SCALE GENOMIC DNA]</scope>
    <source>
        <strain evidence="2 3">NCTC13159</strain>
    </source>
</reference>
<name>A0AAJ4Z8I8_PANPU</name>
<evidence type="ECO:0000256" key="1">
    <source>
        <dbReference type="SAM" id="MobiDB-lite"/>
    </source>
</evidence>
<comment type="caution">
    <text evidence="2">The sequence shown here is derived from an EMBL/GenBank/DDBJ whole genome shotgun (WGS) entry which is preliminary data.</text>
</comment>
<dbReference type="EMBL" id="UGSJ01000001">
    <property type="protein sequence ID" value="SUA88734.1"/>
    <property type="molecule type" value="Genomic_DNA"/>
</dbReference>
<organism evidence="2 3">
    <name type="scientific">Pandoraea pulmonicola</name>
    <dbReference type="NCBI Taxonomy" id="93221"/>
    <lineage>
        <taxon>Bacteria</taxon>
        <taxon>Pseudomonadati</taxon>
        <taxon>Pseudomonadota</taxon>
        <taxon>Betaproteobacteria</taxon>
        <taxon>Burkholderiales</taxon>
        <taxon>Burkholderiaceae</taxon>
        <taxon>Pandoraea</taxon>
    </lineage>
</organism>
<dbReference type="Proteomes" id="UP000254589">
    <property type="component" value="Unassembled WGS sequence"/>
</dbReference>
<accession>A0AAJ4Z8I8</accession>
<gene>
    <name evidence="2" type="ORF">NCTC13159_00184</name>
</gene>
<proteinExistence type="predicted"/>